<dbReference type="GO" id="GO:0005634">
    <property type="term" value="C:nucleus"/>
    <property type="evidence" value="ECO:0007669"/>
    <property type="project" value="TreeGrafter"/>
</dbReference>
<dbReference type="AlphaFoldDB" id="A0A1B6GCI7"/>
<reference evidence="2" key="1">
    <citation type="submission" date="2015-11" db="EMBL/GenBank/DDBJ databases">
        <title>De novo transcriptome assembly of four potential Pierce s Disease insect vectors from Arizona vineyards.</title>
        <authorList>
            <person name="Tassone E.E."/>
        </authorList>
    </citation>
    <scope>NUCLEOTIDE SEQUENCE</scope>
</reference>
<dbReference type="InterPro" id="IPR039353">
    <property type="entry name" value="TF_Adf1"/>
</dbReference>
<dbReference type="PANTHER" id="PTHR12243:SF67">
    <property type="entry name" value="COREPRESSOR OF PANGOLIN, ISOFORM A-RELATED"/>
    <property type="match status" value="1"/>
</dbReference>
<protein>
    <recommendedName>
        <fullName evidence="1">MADF domain-containing protein</fullName>
    </recommendedName>
</protein>
<organism evidence="2">
    <name type="scientific">Cuerna arida</name>
    <dbReference type="NCBI Taxonomy" id="1464854"/>
    <lineage>
        <taxon>Eukaryota</taxon>
        <taxon>Metazoa</taxon>
        <taxon>Ecdysozoa</taxon>
        <taxon>Arthropoda</taxon>
        <taxon>Hexapoda</taxon>
        <taxon>Insecta</taxon>
        <taxon>Pterygota</taxon>
        <taxon>Neoptera</taxon>
        <taxon>Paraneoptera</taxon>
        <taxon>Hemiptera</taxon>
        <taxon>Auchenorrhyncha</taxon>
        <taxon>Membracoidea</taxon>
        <taxon>Cicadellidae</taxon>
        <taxon>Cicadellinae</taxon>
        <taxon>Proconiini</taxon>
        <taxon>Cuerna</taxon>
    </lineage>
</organism>
<gene>
    <name evidence="2" type="ORF">g.48034</name>
</gene>
<dbReference type="GO" id="GO:0006357">
    <property type="term" value="P:regulation of transcription by RNA polymerase II"/>
    <property type="evidence" value="ECO:0007669"/>
    <property type="project" value="TreeGrafter"/>
</dbReference>
<dbReference type="GO" id="GO:0005667">
    <property type="term" value="C:transcription regulator complex"/>
    <property type="evidence" value="ECO:0007669"/>
    <property type="project" value="TreeGrafter"/>
</dbReference>
<dbReference type="PANTHER" id="PTHR12243">
    <property type="entry name" value="MADF DOMAIN TRANSCRIPTION FACTOR"/>
    <property type="match status" value="1"/>
</dbReference>
<dbReference type="InterPro" id="IPR006578">
    <property type="entry name" value="MADF-dom"/>
</dbReference>
<name>A0A1B6GCI7_9HEMI</name>
<dbReference type="PROSITE" id="PS51029">
    <property type="entry name" value="MADF"/>
    <property type="match status" value="1"/>
</dbReference>
<feature type="non-terminal residue" evidence="2">
    <location>
        <position position="201"/>
    </location>
</feature>
<dbReference type="Pfam" id="PF10545">
    <property type="entry name" value="MADF_DNA_bdg"/>
    <property type="match status" value="2"/>
</dbReference>
<dbReference type="EMBL" id="GECZ01009621">
    <property type="protein sequence ID" value="JAS60148.1"/>
    <property type="molecule type" value="Transcribed_RNA"/>
</dbReference>
<proteinExistence type="predicted"/>
<evidence type="ECO:0000259" key="1">
    <source>
        <dbReference type="PROSITE" id="PS51029"/>
    </source>
</evidence>
<evidence type="ECO:0000313" key="2">
    <source>
        <dbReference type="EMBL" id="JAS60148.1"/>
    </source>
</evidence>
<feature type="non-terminal residue" evidence="2">
    <location>
        <position position="1"/>
    </location>
</feature>
<sequence>EAWDSICSVMVGDTWDDMTRTEKANIVSECRAKYHSLRTSYARYLRELKKNPCASVSKKKQWYLAEDMRFLESFITTNKFSVSDVVINDEEAESLVVEAWDSICSVMVGDTWDDMTRTEKANIVSECRAKYHSLRTSYARYLRELKKNPCASVSKKKQWYLAEDMRFLESFITTNKFSVSDVVINDEEAESLVVEAWDSIC</sequence>
<feature type="domain" description="MADF" evidence="1">
    <location>
        <begin position="1"/>
        <end position="76"/>
    </location>
</feature>
<accession>A0A1B6GCI7</accession>